<dbReference type="InterPro" id="IPR036397">
    <property type="entry name" value="RNaseH_sf"/>
</dbReference>
<dbReference type="InterPro" id="IPR045092">
    <property type="entry name" value="Rrp6-like"/>
</dbReference>
<dbReference type="PANTHER" id="PTHR12124">
    <property type="entry name" value="POLYMYOSITIS/SCLERODERMA AUTOANTIGEN-RELATED"/>
    <property type="match status" value="1"/>
</dbReference>
<feature type="compositionally biased region" description="Acidic residues" evidence="4">
    <location>
        <begin position="838"/>
        <end position="848"/>
    </location>
</feature>
<keyword evidence="2" id="KW-0378">Hydrolase</keyword>
<evidence type="ECO:0000259" key="5">
    <source>
        <dbReference type="SMART" id="SM00474"/>
    </source>
</evidence>
<sequence>MDMFVDLLDSQLQTPEEYGLLTSQDEGSIPVESHLNKLITAASDAAKASNLLPTEIDYSVLVNDSSFSSRLFGLSSKCTDTFSAIDPLFRKIGFEDYDDILSTQALEALSEEIYLGLSVHHNDPQQAVSDFLKDENYPSKIKTTTEITTQRQGGNVARKNQSNDFESRLDHFPLEIHSESYKRVRKHRQHRWNHLIDNFSLRLLQRRRFPKFNPLDPSGSGLGIRTDYPGPVESDPGLERRFVPKVYPSYDYLEGYTYPKERMPALTHPYSAELNALDWSTNFERHSHRGFKTLGGGSLMDPHINFTGPSGSCKRCKLVQTLEELESMITLLKKCSIVAIDVEHHSTQSYRGFVCLVQITGADDDWVIDPFSIFDEMWRLNDVTTDPRILKVMHGAESDILWLQRDFGVYVVNLFDTLKAADVLCLSCGHSLSSLVRHFLGIHLDKSYQLADWRIRPIPRDMLTYATADTHYLLDLYSALKNTALEQDLKYNIPGMVGCFDNHIWRIMLASKKVCLRQYRDPVFNEIPRAFQALRKNRQCPSKVDSLSLNMMLNLISFRNYAARVLDESDSFLFPDYAAVIVAMAADSKNTAENFYRAMVRRLPLLDQEIPYLLKLRNTLGDTLRMISSSGLTLTEPVSLSSINNILNSGKSVSLGKHKFASPRRNQTRKRQSQYGNRKREGIIEISNSLQKPLTLESQNALLSTRFSTNHVKPPPRPIPRTTPVMSSKMQATNALLSSNNYLVPLGITEMSLNEIMRDLSAGGVRLYNRSRRGLRRGKVNITPKGTSEEPNPPKERVVRDRGYRRNAYRDKANMESATGSKIDSGIDKRAVTNAEPVTEDVEKSEEDAGTRTRRRRRRRPRNSGNRLDKEVVAQGNDV</sequence>
<comment type="caution">
    <text evidence="6">The sequence shown here is derived from an EMBL/GenBank/DDBJ whole genome shotgun (WGS) entry which is preliminary data.</text>
</comment>
<dbReference type="GO" id="GO:0071040">
    <property type="term" value="P:nuclear polyadenylation-dependent antisense transcript catabolic process"/>
    <property type="evidence" value="ECO:0007669"/>
    <property type="project" value="TreeGrafter"/>
</dbReference>
<feature type="region of interest" description="Disordered" evidence="4">
    <location>
        <begin position="656"/>
        <end position="682"/>
    </location>
</feature>
<dbReference type="GO" id="GO:0000467">
    <property type="term" value="P:exonucleolytic trimming to generate mature 3'-end of 5.8S rRNA from tricistronic rRNA transcript (SSU-rRNA, 5.8S rRNA, LSU-rRNA)"/>
    <property type="evidence" value="ECO:0007669"/>
    <property type="project" value="InterPro"/>
</dbReference>
<dbReference type="InterPro" id="IPR049559">
    <property type="entry name" value="Rrp6p-like_exo"/>
</dbReference>
<dbReference type="GO" id="GO:0071036">
    <property type="term" value="P:nuclear polyadenylation-dependent snoRNA catabolic process"/>
    <property type="evidence" value="ECO:0007669"/>
    <property type="project" value="TreeGrafter"/>
</dbReference>
<dbReference type="VEuPathDB" id="PiroplasmaDB:BBOV_IV002650"/>
<dbReference type="GO" id="GO:0071051">
    <property type="term" value="P:poly(A)-dependent snoRNA 3'-end processing"/>
    <property type="evidence" value="ECO:0007669"/>
    <property type="project" value="TreeGrafter"/>
</dbReference>
<keyword evidence="7" id="KW-1185">Reference proteome</keyword>
<dbReference type="CDD" id="cd06147">
    <property type="entry name" value="Rrp6p_like_exo"/>
    <property type="match status" value="1"/>
</dbReference>
<dbReference type="InParanoid" id="A7AVN6"/>
<dbReference type="GeneID" id="5477649"/>
<dbReference type="InterPro" id="IPR002562">
    <property type="entry name" value="3'-5'_exonuclease_dom"/>
</dbReference>
<dbReference type="eggNOG" id="KOG2206">
    <property type="taxonomic scope" value="Eukaryota"/>
</dbReference>
<dbReference type="PANTHER" id="PTHR12124:SF47">
    <property type="entry name" value="EXOSOME COMPONENT 10"/>
    <property type="match status" value="1"/>
</dbReference>
<dbReference type="GO" id="GO:0003727">
    <property type="term" value="F:single-stranded RNA binding"/>
    <property type="evidence" value="ECO:0007669"/>
    <property type="project" value="TreeGrafter"/>
</dbReference>
<dbReference type="Gene3D" id="3.30.420.10">
    <property type="entry name" value="Ribonuclease H-like superfamily/Ribonuclease H"/>
    <property type="match status" value="1"/>
</dbReference>
<dbReference type="GO" id="GO:0071044">
    <property type="term" value="P:histone mRNA catabolic process"/>
    <property type="evidence" value="ECO:0007669"/>
    <property type="project" value="TreeGrafter"/>
</dbReference>
<dbReference type="Pfam" id="PF01612">
    <property type="entry name" value="DNA_pol_A_exo1"/>
    <property type="match status" value="1"/>
</dbReference>
<dbReference type="GO" id="GO:0071038">
    <property type="term" value="P:TRAMP-dependent tRNA surveillance pathway"/>
    <property type="evidence" value="ECO:0007669"/>
    <property type="project" value="TreeGrafter"/>
</dbReference>
<dbReference type="SUPFAM" id="SSF53098">
    <property type="entry name" value="Ribonuclease H-like"/>
    <property type="match status" value="1"/>
</dbReference>
<name>A7AVN6_BABBO</name>
<feature type="compositionally biased region" description="Basic and acidic residues" evidence="4">
    <location>
        <begin position="792"/>
        <end position="814"/>
    </location>
</feature>
<dbReference type="SMART" id="SM00474">
    <property type="entry name" value="35EXOc"/>
    <property type="match status" value="1"/>
</dbReference>
<dbReference type="GO" id="GO:0000176">
    <property type="term" value="C:nuclear exosome (RNase complex)"/>
    <property type="evidence" value="ECO:0007669"/>
    <property type="project" value="TreeGrafter"/>
</dbReference>
<evidence type="ECO:0000256" key="2">
    <source>
        <dbReference type="ARBA" id="ARBA00022801"/>
    </source>
</evidence>
<dbReference type="EMBL" id="AAXT01000004">
    <property type="protein sequence ID" value="EDO05862.1"/>
    <property type="molecule type" value="Genomic_DNA"/>
</dbReference>
<dbReference type="RefSeq" id="XP_001609430.1">
    <property type="nucleotide sequence ID" value="XM_001609380.1"/>
</dbReference>
<dbReference type="KEGG" id="bbo:BBOV_IV002650"/>
<dbReference type="GO" id="GO:0005730">
    <property type="term" value="C:nucleolus"/>
    <property type="evidence" value="ECO:0007669"/>
    <property type="project" value="TreeGrafter"/>
</dbReference>
<dbReference type="InterPro" id="IPR012337">
    <property type="entry name" value="RNaseH-like_sf"/>
</dbReference>
<dbReference type="GO" id="GO:0071039">
    <property type="term" value="P:nuclear polyadenylation-dependent CUT catabolic process"/>
    <property type="evidence" value="ECO:0007669"/>
    <property type="project" value="TreeGrafter"/>
</dbReference>
<feature type="domain" description="3'-5' exonuclease" evidence="5">
    <location>
        <begin position="316"/>
        <end position="485"/>
    </location>
</feature>
<organism evidence="6 7">
    <name type="scientific">Babesia bovis</name>
    <dbReference type="NCBI Taxonomy" id="5865"/>
    <lineage>
        <taxon>Eukaryota</taxon>
        <taxon>Sar</taxon>
        <taxon>Alveolata</taxon>
        <taxon>Apicomplexa</taxon>
        <taxon>Aconoidasida</taxon>
        <taxon>Piroplasmida</taxon>
        <taxon>Babesiidae</taxon>
        <taxon>Babesia</taxon>
    </lineage>
</organism>
<accession>A7AVN6</accession>
<feature type="region of interest" description="Disordered" evidence="4">
    <location>
        <begin position="776"/>
        <end position="879"/>
    </location>
</feature>
<proteinExistence type="predicted"/>
<dbReference type="STRING" id="5865.A7AVN6"/>
<protein>
    <submittedName>
        <fullName evidence="6">Exosome component 10, putative</fullName>
    </submittedName>
</protein>
<evidence type="ECO:0000256" key="3">
    <source>
        <dbReference type="ARBA" id="ARBA00022839"/>
    </source>
</evidence>
<keyword evidence="1" id="KW-0540">Nuclease</keyword>
<evidence type="ECO:0000313" key="6">
    <source>
        <dbReference type="EMBL" id="EDO05862.1"/>
    </source>
</evidence>
<evidence type="ECO:0000256" key="4">
    <source>
        <dbReference type="SAM" id="MobiDB-lite"/>
    </source>
</evidence>
<evidence type="ECO:0000256" key="1">
    <source>
        <dbReference type="ARBA" id="ARBA00022722"/>
    </source>
</evidence>
<reference evidence="7" key="2">
    <citation type="journal article" date="2020" name="Data Brief">
        <title>Transcriptome dataset of Babesia bovis life stages within vertebrate and invertebrate hosts.</title>
        <authorList>
            <person name="Ueti M.W."/>
            <person name="Johnson W.C."/>
            <person name="Kappmeyer L.S."/>
            <person name="Herndon D.R."/>
            <person name="Mousel M.R."/>
            <person name="Reif K.E."/>
            <person name="Taus N.S."/>
            <person name="Ifeonu O.O."/>
            <person name="Silva J.C."/>
            <person name="Suarez C.E."/>
            <person name="Brayton K.A."/>
        </authorList>
    </citation>
    <scope>NUCLEOTIDE SEQUENCE [LARGE SCALE GENOMIC DNA]</scope>
</reference>
<dbReference type="GO" id="GO:0071035">
    <property type="term" value="P:nuclear polyadenylation-dependent rRNA catabolic process"/>
    <property type="evidence" value="ECO:0007669"/>
    <property type="project" value="TreeGrafter"/>
</dbReference>
<feature type="compositionally biased region" description="Basic residues" evidence="4">
    <location>
        <begin position="656"/>
        <end position="672"/>
    </location>
</feature>
<reference evidence="7" key="3">
    <citation type="journal article" date="2021" name="Int. J. Parasitol.">
        <title>Comparative analysis of gene expression between Babesia bovis blood stages and kinetes allowed by improved genome annotation.</title>
        <authorList>
            <person name="Ueti M.W."/>
            <person name="Johnson W.C."/>
            <person name="Kappmeyer L.S."/>
            <person name="Herndon D.R."/>
            <person name="Mousel M.R."/>
            <person name="Reif K.E."/>
            <person name="Taus N.S."/>
            <person name="Ifeonu O.O."/>
            <person name="Silva J.C."/>
            <person name="Suarez C.E."/>
            <person name="Brayton K.A."/>
        </authorList>
    </citation>
    <scope>NUCLEOTIDE SEQUENCE [LARGE SCALE GENOMIC DNA]</scope>
</reference>
<gene>
    <name evidence="6" type="ORF">BBOV_IV002650</name>
</gene>
<dbReference type="AlphaFoldDB" id="A7AVN6"/>
<dbReference type="GO" id="GO:0071037">
    <property type="term" value="P:nuclear polyadenylation-dependent snRNA catabolic process"/>
    <property type="evidence" value="ECO:0007669"/>
    <property type="project" value="TreeGrafter"/>
</dbReference>
<feature type="compositionally biased region" description="Basic residues" evidence="4">
    <location>
        <begin position="852"/>
        <end position="862"/>
    </location>
</feature>
<reference evidence="6 7" key="1">
    <citation type="journal article" date="2007" name="PLoS Pathog.">
        <title>Genome sequence of Babesia bovis and comparative analysis of apicomplexan hemoprotozoa.</title>
        <authorList>
            <person name="Brayton K.A."/>
            <person name="Lau A.O.T."/>
            <person name="Herndon D.R."/>
            <person name="Hannick L."/>
            <person name="Kappmeyer L.S."/>
            <person name="Berens S.J."/>
            <person name="Bidwell S.L."/>
            <person name="Brown W.C."/>
            <person name="Crabtree J."/>
            <person name="Fadrosh D."/>
            <person name="Feldblum T."/>
            <person name="Forberger H.A."/>
            <person name="Haas B.J."/>
            <person name="Howell J.M."/>
            <person name="Khouri H."/>
            <person name="Koo H."/>
            <person name="Mann D.J."/>
            <person name="Norimine J."/>
            <person name="Paulsen I.T."/>
            <person name="Radune D."/>
            <person name="Ren Q."/>
            <person name="Smith R.K. Jr."/>
            <person name="Suarez C.E."/>
            <person name="White O."/>
            <person name="Wortman J.R."/>
            <person name="Knowles D.P. Jr."/>
            <person name="McElwain T.F."/>
            <person name="Nene V.M."/>
        </authorList>
    </citation>
    <scope>NUCLEOTIDE SEQUENCE [LARGE SCALE GENOMIC DNA]</scope>
    <source>
        <strain evidence="6">T2Bo</strain>
    </source>
</reference>
<dbReference type="OMA" id="DEMWRLN"/>
<dbReference type="GO" id="GO:0000175">
    <property type="term" value="F:3'-5'-RNA exonuclease activity"/>
    <property type="evidence" value="ECO:0007669"/>
    <property type="project" value="InterPro"/>
</dbReference>
<dbReference type="Proteomes" id="UP000002173">
    <property type="component" value="Unassembled WGS sequence"/>
</dbReference>
<evidence type="ECO:0000313" key="7">
    <source>
        <dbReference type="Proteomes" id="UP000002173"/>
    </source>
</evidence>
<keyword evidence="3" id="KW-0269">Exonuclease</keyword>